<comment type="caution">
    <text evidence="2">The sequence shown here is derived from an EMBL/GenBank/DDBJ whole genome shotgun (WGS) entry which is preliminary data.</text>
</comment>
<dbReference type="GO" id="GO:0016746">
    <property type="term" value="F:acyltransferase activity"/>
    <property type="evidence" value="ECO:0007669"/>
    <property type="project" value="UniProtKB-KW"/>
</dbReference>
<feature type="domain" description="N-acetyltransferase" evidence="1">
    <location>
        <begin position="80"/>
        <end position="215"/>
    </location>
</feature>
<keyword evidence="2" id="KW-0808">Transferase</keyword>
<dbReference type="EC" id="2.3.1.-" evidence="2"/>
<gene>
    <name evidence="2" type="ORF">OUY24_27210</name>
</gene>
<dbReference type="PROSITE" id="PS51186">
    <property type="entry name" value="GNAT"/>
    <property type="match status" value="1"/>
</dbReference>
<dbReference type="EMBL" id="JAPNUD010000094">
    <property type="protein sequence ID" value="MDA0644333.1"/>
    <property type="molecule type" value="Genomic_DNA"/>
</dbReference>
<keyword evidence="3" id="KW-1185">Reference proteome</keyword>
<dbReference type="InterPro" id="IPR013653">
    <property type="entry name" value="GCN5-like_dom"/>
</dbReference>
<dbReference type="SUPFAM" id="SSF55729">
    <property type="entry name" value="Acyl-CoA N-acyltransferases (Nat)"/>
    <property type="match status" value="1"/>
</dbReference>
<evidence type="ECO:0000313" key="3">
    <source>
        <dbReference type="Proteomes" id="UP001212498"/>
    </source>
</evidence>
<dbReference type="InterPro" id="IPR000182">
    <property type="entry name" value="GNAT_dom"/>
</dbReference>
<dbReference type="Proteomes" id="UP001212498">
    <property type="component" value="Unassembled WGS sequence"/>
</dbReference>
<dbReference type="Pfam" id="PF08445">
    <property type="entry name" value="FR47"/>
    <property type="match status" value="1"/>
</dbReference>
<dbReference type="Gene3D" id="3.40.630.30">
    <property type="match status" value="1"/>
</dbReference>
<keyword evidence="2" id="KW-0012">Acyltransferase</keyword>
<accession>A0ABT4T487</accession>
<reference evidence="2 3" key="1">
    <citation type="submission" date="2022-11" db="EMBL/GenBank/DDBJ databases">
        <title>Nonomuraea corallina sp. nov., a new species of the genus Nonomuraea isolated from sea side sediment in Thai sea.</title>
        <authorList>
            <person name="Ngamcharungchit C."/>
            <person name="Matsumoto A."/>
            <person name="Suriyachadkun C."/>
            <person name="Panbangred W."/>
            <person name="Inahashi Y."/>
            <person name="Intra B."/>
        </authorList>
    </citation>
    <scope>NUCLEOTIDE SEQUENCE [LARGE SCALE GENOMIC DNA]</scope>
    <source>
        <strain evidence="2 3">DSM 43553</strain>
    </source>
</reference>
<organism evidence="2 3">
    <name type="scientific">Nonomuraea ferruginea</name>
    <dbReference type="NCBI Taxonomy" id="46174"/>
    <lineage>
        <taxon>Bacteria</taxon>
        <taxon>Bacillati</taxon>
        <taxon>Actinomycetota</taxon>
        <taxon>Actinomycetes</taxon>
        <taxon>Streptosporangiales</taxon>
        <taxon>Streptosporangiaceae</taxon>
        <taxon>Nonomuraea</taxon>
    </lineage>
</organism>
<evidence type="ECO:0000259" key="1">
    <source>
        <dbReference type="PROSITE" id="PS51186"/>
    </source>
</evidence>
<protein>
    <submittedName>
        <fullName evidence="2">GNAT family N-acetyltransferase</fullName>
        <ecNumber evidence="2">2.3.1.-</ecNumber>
    </submittedName>
</protein>
<proteinExistence type="predicted"/>
<name>A0ABT4T487_9ACTN</name>
<dbReference type="RefSeq" id="WP_271278351.1">
    <property type="nucleotide sequence ID" value="NZ_BAABFD010000006.1"/>
</dbReference>
<evidence type="ECO:0000313" key="2">
    <source>
        <dbReference type="EMBL" id="MDA0644333.1"/>
    </source>
</evidence>
<dbReference type="InterPro" id="IPR016181">
    <property type="entry name" value="Acyl_CoA_acyltransferase"/>
</dbReference>
<sequence length="215" mass="22847">MTKALESTRLDTVRAWVDGWTVSRGTPPPVTEPWGLRVDTGLPGHVARHVVPDPTPALIQRLTSAIKVPGTWLKLCAPAELIAPWLPPGWAIDPPEYLMTGTLTREHAAAPPGYTLAVTTRAGVTVARLLTDAGEIAARGQLATAGWAAVVDRVETAENHRRRGLGVVVMKTLAATAVSRGATTGVLVATPEGRKLYESLGWRLRSPMTAAVFTG</sequence>